<keyword evidence="8 13" id="KW-0472">Membrane</keyword>
<keyword evidence="12 15" id="KW-0449">Lipoprotein</keyword>
<dbReference type="KEGG" id="har:HEAR2891"/>
<evidence type="ECO:0000256" key="4">
    <source>
        <dbReference type="ARBA" id="ARBA00016202"/>
    </source>
</evidence>
<dbReference type="Pfam" id="PF03550">
    <property type="entry name" value="LolB"/>
    <property type="match status" value="1"/>
</dbReference>
<name>A4G918_HERAR</name>
<protein>
    <recommendedName>
        <fullName evidence="4 13">Outer-membrane lipoprotein LolB</fullName>
    </recommendedName>
</protein>
<dbReference type="InterPro" id="IPR029046">
    <property type="entry name" value="LolA/LolB/LppX"/>
</dbReference>
<dbReference type="CDD" id="cd16326">
    <property type="entry name" value="LolB"/>
    <property type="match status" value="1"/>
</dbReference>
<sequence length="222" mass="24336">MFISGPPMRDTLCALTHKVATAIALGTLLSLTACATLESPEDARLSTATSMQRAYSETLDLDGRLSVQYQKDDKDEAIHVSFTWKQSRERNTITILSPLGQILATIAVTPDSATLTQSGQAPRNAADADALAQQALGWPLPVSGLRSWLQGYAIDAGNRAFIASPSNTKVTTRDGWHIRYQSWQDDNQPATSSRPKRIDLERQTEQAGKVAIRIVLDNWQTQ</sequence>
<keyword evidence="16" id="KW-1185">Reference proteome</keyword>
<evidence type="ECO:0000256" key="1">
    <source>
        <dbReference type="ARBA" id="ARBA00004459"/>
    </source>
</evidence>
<keyword evidence="11 13" id="KW-0998">Cell outer membrane</keyword>
<gene>
    <name evidence="13" type="primary">lolB</name>
    <name evidence="15" type="ordered locus">HEAR2891</name>
</gene>
<comment type="function">
    <text evidence="13">Plays a critical role in the incorporation of lipoproteins in the outer membrane after they are released by the LolA protein.</text>
</comment>
<keyword evidence="7 13" id="KW-0653">Protein transport</keyword>
<comment type="subcellular location">
    <subcellularLocation>
        <location evidence="1">Cell outer membrane</location>
        <topology evidence="1">Lipid-anchor</topology>
    </subcellularLocation>
</comment>
<feature type="chain" id="PRO_5008947150" description="Outer-membrane lipoprotein LolB" evidence="14">
    <location>
        <begin position="36"/>
        <end position="222"/>
    </location>
</feature>
<dbReference type="InterPro" id="IPR004565">
    <property type="entry name" value="OM_lipoprot_LolB"/>
</dbReference>
<keyword evidence="6 14" id="KW-0732">Signal</keyword>
<keyword evidence="5 13" id="KW-0813">Transport</keyword>
<dbReference type="GO" id="GO:0044874">
    <property type="term" value="P:lipoprotein localization to outer membrane"/>
    <property type="evidence" value="ECO:0007669"/>
    <property type="project" value="UniProtKB-UniRule"/>
</dbReference>
<comment type="subunit">
    <text evidence="3 13">Monomer.</text>
</comment>
<evidence type="ECO:0000256" key="11">
    <source>
        <dbReference type="ARBA" id="ARBA00023237"/>
    </source>
</evidence>
<evidence type="ECO:0000256" key="8">
    <source>
        <dbReference type="ARBA" id="ARBA00023136"/>
    </source>
</evidence>
<dbReference type="HAMAP" id="MF_00233">
    <property type="entry name" value="LolB"/>
    <property type="match status" value="1"/>
</dbReference>
<dbReference type="Proteomes" id="UP000006697">
    <property type="component" value="Chromosome"/>
</dbReference>
<dbReference type="OrthoDB" id="9797618at2"/>
<evidence type="ECO:0000256" key="9">
    <source>
        <dbReference type="ARBA" id="ARBA00023139"/>
    </source>
</evidence>
<accession>A4G918</accession>
<evidence type="ECO:0000256" key="3">
    <source>
        <dbReference type="ARBA" id="ARBA00011245"/>
    </source>
</evidence>
<dbReference type="Gene3D" id="2.50.20.10">
    <property type="entry name" value="Lipoprotein localisation LolA/LolB/LppX"/>
    <property type="match status" value="1"/>
</dbReference>
<keyword evidence="9" id="KW-0564">Palmitate</keyword>
<evidence type="ECO:0000256" key="10">
    <source>
        <dbReference type="ARBA" id="ARBA00023186"/>
    </source>
</evidence>
<dbReference type="AlphaFoldDB" id="A4G918"/>
<evidence type="ECO:0000256" key="2">
    <source>
        <dbReference type="ARBA" id="ARBA00009696"/>
    </source>
</evidence>
<reference evidence="15 16" key="1">
    <citation type="journal article" date="2007" name="PLoS Genet.">
        <title>A tale of two oxidation states: bacterial colonization of arsenic-rich environments.</title>
        <authorList>
            <person name="Muller D."/>
            <person name="Medigue C."/>
            <person name="Koechler S."/>
            <person name="Barbe V."/>
            <person name="Barakat M."/>
            <person name="Talla E."/>
            <person name="Bonnefoy V."/>
            <person name="Krin E."/>
            <person name="Arsene-Ploetze F."/>
            <person name="Carapito C."/>
            <person name="Chandler M."/>
            <person name="Cournoyer B."/>
            <person name="Cruveiller S."/>
            <person name="Dossat C."/>
            <person name="Duval S."/>
            <person name="Heymann M."/>
            <person name="Leize E."/>
            <person name="Lieutaud A."/>
            <person name="Lievremont D."/>
            <person name="Makita Y."/>
            <person name="Mangenot S."/>
            <person name="Nitschke W."/>
            <person name="Ortet P."/>
            <person name="Perdrial N."/>
            <person name="Schoepp B."/>
            <person name="Siguier N."/>
            <person name="Simeonova D.D."/>
            <person name="Rouy Z."/>
            <person name="Segurens B."/>
            <person name="Turlin E."/>
            <person name="Vallenet D."/>
            <person name="Van Dorsselaer A."/>
            <person name="Weiss S."/>
            <person name="Weissenbach J."/>
            <person name="Lett M.C."/>
            <person name="Danchin A."/>
            <person name="Bertin P.N."/>
        </authorList>
    </citation>
    <scope>NUCLEOTIDE SEQUENCE [LARGE SCALE GENOMIC DNA]</scope>
    <source>
        <strain evidence="16">ULPAs1</strain>
    </source>
</reference>
<dbReference type="SUPFAM" id="SSF89392">
    <property type="entry name" value="Prokaryotic lipoproteins and lipoprotein localization factors"/>
    <property type="match status" value="1"/>
</dbReference>
<evidence type="ECO:0000256" key="14">
    <source>
        <dbReference type="SAM" id="SignalP"/>
    </source>
</evidence>
<feature type="signal peptide" evidence="14">
    <location>
        <begin position="1"/>
        <end position="35"/>
    </location>
</feature>
<evidence type="ECO:0000313" key="15">
    <source>
        <dbReference type="EMBL" id="CAL63005.1"/>
    </source>
</evidence>
<dbReference type="HOGENOM" id="CLU_092816_3_0_4"/>
<dbReference type="STRING" id="204773.HEAR2891"/>
<proteinExistence type="inferred from homology"/>
<dbReference type="GO" id="GO:0009279">
    <property type="term" value="C:cell outer membrane"/>
    <property type="evidence" value="ECO:0007669"/>
    <property type="project" value="UniProtKB-SubCell"/>
</dbReference>
<dbReference type="GO" id="GO:0015031">
    <property type="term" value="P:protein transport"/>
    <property type="evidence" value="ECO:0007669"/>
    <property type="project" value="UniProtKB-KW"/>
</dbReference>
<evidence type="ECO:0000256" key="7">
    <source>
        <dbReference type="ARBA" id="ARBA00022927"/>
    </source>
</evidence>
<evidence type="ECO:0000256" key="13">
    <source>
        <dbReference type="HAMAP-Rule" id="MF_00233"/>
    </source>
</evidence>
<evidence type="ECO:0000256" key="6">
    <source>
        <dbReference type="ARBA" id="ARBA00022729"/>
    </source>
</evidence>
<comment type="similarity">
    <text evidence="2 13">Belongs to the LolB family.</text>
</comment>
<keyword evidence="10 13" id="KW-0143">Chaperone</keyword>
<evidence type="ECO:0000256" key="12">
    <source>
        <dbReference type="ARBA" id="ARBA00023288"/>
    </source>
</evidence>
<dbReference type="NCBIfam" id="TIGR00548">
    <property type="entry name" value="lolB"/>
    <property type="match status" value="1"/>
</dbReference>
<dbReference type="EMBL" id="CU207211">
    <property type="protein sequence ID" value="CAL63005.1"/>
    <property type="molecule type" value="Genomic_DNA"/>
</dbReference>
<evidence type="ECO:0000256" key="5">
    <source>
        <dbReference type="ARBA" id="ARBA00022448"/>
    </source>
</evidence>
<dbReference type="eggNOG" id="COG3017">
    <property type="taxonomic scope" value="Bacteria"/>
</dbReference>
<organism evidence="15 16">
    <name type="scientific">Herminiimonas arsenicoxydans</name>
    <dbReference type="NCBI Taxonomy" id="204773"/>
    <lineage>
        <taxon>Bacteria</taxon>
        <taxon>Pseudomonadati</taxon>
        <taxon>Pseudomonadota</taxon>
        <taxon>Betaproteobacteria</taxon>
        <taxon>Burkholderiales</taxon>
        <taxon>Oxalobacteraceae</taxon>
        <taxon>Herminiimonas</taxon>
    </lineage>
</organism>
<evidence type="ECO:0000313" key="16">
    <source>
        <dbReference type="Proteomes" id="UP000006697"/>
    </source>
</evidence>